<dbReference type="PANTHER" id="PTHR45790">
    <property type="entry name" value="SIROHEME SYNTHASE-RELATED"/>
    <property type="match status" value="1"/>
</dbReference>
<dbReference type="Gene3D" id="3.40.1010.10">
    <property type="entry name" value="Cobalt-precorrin-4 Transmethylase, Domain 1"/>
    <property type="match status" value="1"/>
</dbReference>
<organism evidence="14 15">
    <name type="scientific">Psychrobacter piechaudii</name>
    <dbReference type="NCBI Taxonomy" id="1945521"/>
    <lineage>
        <taxon>Bacteria</taxon>
        <taxon>Pseudomonadati</taxon>
        <taxon>Pseudomonadota</taxon>
        <taxon>Gammaproteobacteria</taxon>
        <taxon>Moraxellales</taxon>
        <taxon>Moraxellaceae</taxon>
        <taxon>Psychrobacter</taxon>
    </lineage>
</organism>
<evidence type="ECO:0000256" key="11">
    <source>
        <dbReference type="ARBA" id="ARBA00025705"/>
    </source>
</evidence>
<dbReference type="GO" id="GO:0032259">
    <property type="term" value="P:methylation"/>
    <property type="evidence" value="ECO:0007669"/>
    <property type="project" value="UniProtKB-KW"/>
</dbReference>
<dbReference type="InterPro" id="IPR050161">
    <property type="entry name" value="Siro_Cobalamin_biosynth"/>
</dbReference>
<dbReference type="InterPro" id="IPR006366">
    <property type="entry name" value="CobA/CysG_C"/>
</dbReference>
<dbReference type="GO" id="GO:0019354">
    <property type="term" value="P:siroheme biosynthetic process"/>
    <property type="evidence" value="ECO:0007669"/>
    <property type="project" value="UniProtKB-UniPathway"/>
</dbReference>
<dbReference type="UniPathway" id="UPA00262">
    <property type="reaction ID" value="UER00211"/>
</dbReference>
<evidence type="ECO:0000256" key="4">
    <source>
        <dbReference type="ARBA" id="ARBA00022603"/>
    </source>
</evidence>
<evidence type="ECO:0000256" key="10">
    <source>
        <dbReference type="ARBA" id="ARBA00023268"/>
    </source>
</evidence>
<dbReference type="STRING" id="1945521.A1232T_00162"/>
<evidence type="ECO:0000313" key="15">
    <source>
        <dbReference type="Proteomes" id="UP000188357"/>
    </source>
</evidence>
<dbReference type="InterPro" id="IPR000878">
    <property type="entry name" value="4pyrrol_Mease"/>
</dbReference>
<dbReference type="GO" id="GO:0016491">
    <property type="term" value="F:oxidoreductase activity"/>
    <property type="evidence" value="ECO:0007669"/>
    <property type="project" value="UniProtKB-KW"/>
</dbReference>
<comment type="pathway">
    <text evidence="12">Cofactor biosynthesis; adenosylcobalamin biosynthesis; precorrin-2 from uroporphyrinogen III: step 1/1.</text>
</comment>
<name>A0A1R4GBM0_9GAMM</name>
<dbReference type="Pfam" id="PF00590">
    <property type="entry name" value="TP_methylase"/>
    <property type="match status" value="1"/>
</dbReference>
<dbReference type="GO" id="GO:0016829">
    <property type="term" value="F:lyase activity"/>
    <property type="evidence" value="ECO:0007669"/>
    <property type="project" value="UniProtKB-KW"/>
</dbReference>
<keyword evidence="15" id="KW-1185">Reference proteome</keyword>
<keyword evidence="8" id="KW-0456">Lyase</keyword>
<dbReference type="CDD" id="cd11642">
    <property type="entry name" value="SUMT"/>
    <property type="match status" value="1"/>
</dbReference>
<keyword evidence="9" id="KW-0627">Porphyrin biosynthesis</keyword>
<dbReference type="RefSeq" id="WP_077450025.1">
    <property type="nucleotide sequence ID" value="NZ_FUGE01000041.1"/>
</dbReference>
<dbReference type="OrthoDB" id="9815856at2"/>
<dbReference type="SUPFAM" id="SSF53790">
    <property type="entry name" value="Tetrapyrrole methylase"/>
    <property type="match status" value="1"/>
</dbReference>
<keyword evidence="6" id="KW-0949">S-adenosyl-L-methionine</keyword>
<evidence type="ECO:0000256" key="3">
    <source>
        <dbReference type="ARBA" id="ARBA00022573"/>
    </source>
</evidence>
<evidence type="ECO:0000256" key="1">
    <source>
        <dbReference type="ARBA" id="ARBA00005879"/>
    </source>
</evidence>
<dbReference type="GO" id="GO:0004851">
    <property type="term" value="F:uroporphyrin-III C-methyltransferase activity"/>
    <property type="evidence" value="ECO:0007669"/>
    <property type="project" value="UniProtKB-EC"/>
</dbReference>
<sequence>MTDSSTFIAALTSQNLPNINCHIRVSDEPSGIEKNVKTGTVHLVGAGSGDPELLTLKALRVMQKADVVLYDSLVSEDILDMCALTAEKIFVGKRRANHALPQEGINELLVKHALAGKTVVRLKGGDPFIFGRGGEELQEVVRHGIFFESIPGITAASAAASSTGIPLTHRDHAQTVKFVTAYKKSGAPNNNYDEHLDSTQTVVFYMGLHQLDELTEGLIAAGRDSKTPFAVISHASLPTQQLLIGTLDSIAKQQAEAKLPTPALLIMGDVVTLYHEFADYNLGAFGKRAVCNIKQSITDKHLIPTFESVA</sequence>
<dbReference type="FunFam" id="3.30.950.10:FF:000001">
    <property type="entry name" value="Siroheme synthase"/>
    <property type="match status" value="1"/>
</dbReference>
<protein>
    <recommendedName>
        <fullName evidence="2">uroporphyrinogen-III C-methyltransferase</fullName>
        <ecNumber evidence="2">2.1.1.107</ecNumber>
    </recommendedName>
</protein>
<keyword evidence="5" id="KW-0808">Transferase</keyword>
<evidence type="ECO:0000256" key="12">
    <source>
        <dbReference type="ARBA" id="ARBA00060548"/>
    </source>
</evidence>
<dbReference type="Proteomes" id="UP000188357">
    <property type="component" value="Unassembled WGS sequence"/>
</dbReference>
<evidence type="ECO:0000256" key="9">
    <source>
        <dbReference type="ARBA" id="ARBA00023244"/>
    </source>
</evidence>
<evidence type="ECO:0000256" key="5">
    <source>
        <dbReference type="ARBA" id="ARBA00022679"/>
    </source>
</evidence>
<gene>
    <name evidence="14" type="primary">cysG_1</name>
    <name evidence="14" type="ORF">A1232T_00162</name>
</gene>
<dbReference type="InterPro" id="IPR014776">
    <property type="entry name" value="4pyrrole_Mease_sub2"/>
</dbReference>
<dbReference type="EC" id="2.1.1.107" evidence="2"/>
<evidence type="ECO:0000256" key="8">
    <source>
        <dbReference type="ARBA" id="ARBA00023239"/>
    </source>
</evidence>
<evidence type="ECO:0000256" key="7">
    <source>
        <dbReference type="ARBA" id="ARBA00023002"/>
    </source>
</evidence>
<comment type="similarity">
    <text evidence="1">Belongs to the precorrin methyltransferase family.</text>
</comment>
<dbReference type="AlphaFoldDB" id="A0A1R4GBM0"/>
<keyword evidence="4" id="KW-0489">Methyltransferase</keyword>
<evidence type="ECO:0000256" key="6">
    <source>
        <dbReference type="ARBA" id="ARBA00022691"/>
    </source>
</evidence>
<comment type="pathway">
    <text evidence="11">Porphyrin-containing compound metabolism; siroheme biosynthesis; precorrin-2 from uroporphyrinogen III: step 1/1.</text>
</comment>
<dbReference type="InterPro" id="IPR014777">
    <property type="entry name" value="4pyrrole_Mease_sub1"/>
</dbReference>
<evidence type="ECO:0000313" key="14">
    <source>
        <dbReference type="EMBL" id="SJM65601.1"/>
    </source>
</evidence>
<keyword evidence="7" id="KW-0560">Oxidoreductase</keyword>
<dbReference type="EMBL" id="FUGE01000041">
    <property type="protein sequence ID" value="SJM65601.1"/>
    <property type="molecule type" value="Genomic_DNA"/>
</dbReference>
<dbReference type="NCBIfam" id="TIGR01469">
    <property type="entry name" value="cobA_cysG_Cterm"/>
    <property type="match status" value="1"/>
</dbReference>
<evidence type="ECO:0000256" key="2">
    <source>
        <dbReference type="ARBA" id="ARBA00012162"/>
    </source>
</evidence>
<dbReference type="GO" id="GO:0009236">
    <property type="term" value="P:cobalamin biosynthetic process"/>
    <property type="evidence" value="ECO:0007669"/>
    <property type="project" value="UniProtKB-KW"/>
</dbReference>
<evidence type="ECO:0000259" key="13">
    <source>
        <dbReference type="Pfam" id="PF00590"/>
    </source>
</evidence>
<dbReference type="InterPro" id="IPR035996">
    <property type="entry name" value="4pyrrol_Methylase_sf"/>
</dbReference>
<accession>A0A1R4GBM0</accession>
<dbReference type="NCBIfam" id="NF004790">
    <property type="entry name" value="PRK06136.1"/>
    <property type="match status" value="1"/>
</dbReference>
<keyword evidence="3" id="KW-0169">Cobalamin biosynthesis</keyword>
<proteinExistence type="inferred from homology"/>
<dbReference type="PANTHER" id="PTHR45790:SF1">
    <property type="entry name" value="SIROHEME SYNTHASE"/>
    <property type="match status" value="1"/>
</dbReference>
<dbReference type="FunFam" id="3.40.1010.10:FF:000001">
    <property type="entry name" value="Siroheme synthase"/>
    <property type="match status" value="1"/>
</dbReference>
<feature type="domain" description="Tetrapyrrole methylase" evidence="13">
    <location>
        <begin position="40"/>
        <end position="250"/>
    </location>
</feature>
<reference evidence="14 15" key="1">
    <citation type="submission" date="2017-02" db="EMBL/GenBank/DDBJ databases">
        <authorList>
            <person name="Peterson S.W."/>
        </authorList>
    </citation>
    <scope>NUCLEOTIDE SEQUENCE [LARGE SCALE GENOMIC DNA]</scope>
    <source>
        <strain evidence="14">Psychrobacter_piechaudii</strain>
    </source>
</reference>
<keyword evidence="10" id="KW-0511">Multifunctional enzyme</keyword>
<dbReference type="Gene3D" id="3.30.950.10">
    <property type="entry name" value="Methyltransferase, Cobalt-precorrin-4 Transmethylase, Domain 2"/>
    <property type="match status" value="1"/>
</dbReference>